<dbReference type="InterPro" id="IPR047201">
    <property type="entry name" value="ERI-1_3'hExo-like"/>
</dbReference>
<keyword evidence="1" id="KW-0540">Nuclease</keyword>
<accession>A0A7S4A766</accession>
<dbReference type="Proteomes" id="UP000789595">
    <property type="component" value="Unassembled WGS sequence"/>
</dbReference>
<dbReference type="CDD" id="cd06133">
    <property type="entry name" value="ERI-1_3'hExo_like"/>
    <property type="match status" value="1"/>
</dbReference>
<evidence type="ECO:0000256" key="5">
    <source>
        <dbReference type="SAM" id="SignalP"/>
    </source>
</evidence>
<dbReference type="InterPro" id="IPR036397">
    <property type="entry name" value="RNaseH_sf"/>
</dbReference>
<evidence type="ECO:0000256" key="1">
    <source>
        <dbReference type="ARBA" id="ARBA00022722"/>
    </source>
</evidence>
<evidence type="ECO:0000259" key="6">
    <source>
        <dbReference type="SMART" id="SM00479"/>
    </source>
</evidence>
<evidence type="ECO:0000313" key="8">
    <source>
        <dbReference type="EMBL" id="CAH0373143.1"/>
    </source>
</evidence>
<feature type="signal peptide" evidence="5">
    <location>
        <begin position="1"/>
        <end position="22"/>
    </location>
</feature>
<feature type="domain" description="Exonuclease" evidence="6">
    <location>
        <begin position="57"/>
        <end position="238"/>
    </location>
</feature>
<reference evidence="7" key="1">
    <citation type="submission" date="2021-01" db="EMBL/GenBank/DDBJ databases">
        <authorList>
            <person name="Corre E."/>
            <person name="Pelletier E."/>
            <person name="Niang G."/>
            <person name="Scheremetjew M."/>
            <person name="Finn R."/>
            <person name="Kale V."/>
            <person name="Holt S."/>
            <person name="Cochrane G."/>
            <person name="Meng A."/>
            <person name="Brown T."/>
            <person name="Cohen L."/>
        </authorList>
    </citation>
    <scope>NUCLEOTIDE SEQUENCE</scope>
    <source>
        <strain evidence="7">CCMP1756</strain>
    </source>
</reference>
<evidence type="ECO:0000256" key="2">
    <source>
        <dbReference type="ARBA" id="ARBA00022801"/>
    </source>
</evidence>
<sequence>MQLWAVAAASAVLLLVARKARAEVNEARAARAAEELLAEEEVEDRRRRVDASSGPRYLVVVDFECTCEDQEEPYIHEIIEFPAVLLDMRTRREVRHFHAFVKPTERSVLSEFCTRLTGIDQATVDKAETLDRVLVKFCGWLDEFAGENYSLAADCQSDLRHFLLAECRRKKIRVRDAWRSWVDIGRHLMVHFDLRRPGNLQMKLAKVGLTFEGTPHRGLDDARNIGRLALALQERGVSLTVNDGLIKPRRPAVTKKEKRLRSREEETARRRQKKPVVVDW</sequence>
<evidence type="ECO:0000256" key="3">
    <source>
        <dbReference type="ARBA" id="ARBA00022839"/>
    </source>
</evidence>
<dbReference type="SMART" id="SM00479">
    <property type="entry name" value="EXOIII"/>
    <property type="match status" value="1"/>
</dbReference>
<dbReference type="GO" id="GO:0000175">
    <property type="term" value="F:3'-5'-RNA exonuclease activity"/>
    <property type="evidence" value="ECO:0007669"/>
    <property type="project" value="InterPro"/>
</dbReference>
<evidence type="ECO:0000256" key="4">
    <source>
        <dbReference type="SAM" id="MobiDB-lite"/>
    </source>
</evidence>
<dbReference type="EMBL" id="CAKKNE010000004">
    <property type="protein sequence ID" value="CAH0373143.1"/>
    <property type="molecule type" value="Genomic_DNA"/>
</dbReference>
<proteinExistence type="predicted"/>
<evidence type="ECO:0000313" key="7">
    <source>
        <dbReference type="EMBL" id="CAE0705950.1"/>
    </source>
</evidence>
<gene>
    <name evidence="7" type="ORF">PCAL00307_LOCUS21400</name>
    <name evidence="8" type="ORF">PECAL_4P03180</name>
</gene>
<feature type="compositionally biased region" description="Basic residues" evidence="4">
    <location>
        <begin position="250"/>
        <end position="261"/>
    </location>
</feature>
<dbReference type="InterPro" id="IPR012337">
    <property type="entry name" value="RNaseH-like_sf"/>
</dbReference>
<keyword evidence="5" id="KW-0732">Signal</keyword>
<organism evidence="7">
    <name type="scientific">Pelagomonas calceolata</name>
    <dbReference type="NCBI Taxonomy" id="35677"/>
    <lineage>
        <taxon>Eukaryota</taxon>
        <taxon>Sar</taxon>
        <taxon>Stramenopiles</taxon>
        <taxon>Ochrophyta</taxon>
        <taxon>Pelagophyceae</taxon>
        <taxon>Pelagomonadales</taxon>
        <taxon>Pelagomonadaceae</taxon>
        <taxon>Pelagomonas</taxon>
    </lineage>
</organism>
<dbReference type="OrthoDB" id="448399at2759"/>
<dbReference type="AlphaFoldDB" id="A0A7S4A766"/>
<dbReference type="PANTHER" id="PTHR23044">
    <property type="entry name" value="3'-5' EXONUCLEASE ERI1-RELATED"/>
    <property type="match status" value="1"/>
</dbReference>
<dbReference type="SUPFAM" id="SSF53098">
    <property type="entry name" value="Ribonuclease H-like"/>
    <property type="match status" value="1"/>
</dbReference>
<keyword evidence="9" id="KW-1185">Reference proteome</keyword>
<dbReference type="Gene3D" id="3.30.420.10">
    <property type="entry name" value="Ribonuclease H-like superfamily/Ribonuclease H"/>
    <property type="match status" value="1"/>
</dbReference>
<keyword evidence="3" id="KW-0269">Exonuclease</keyword>
<dbReference type="InterPro" id="IPR013520">
    <property type="entry name" value="Ribonucl_H"/>
</dbReference>
<protein>
    <recommendedName>
        <fullName evidence="6">Exonuclease domain-containing protein</fullName>
    </recommendedName>
</protein>
<dbReference type="GO" id="GO:0003676">
    <property type="term" value="F:nucleic acid binding"/>
    <property type="evidence" value="ECO:0007669"/>
    <property type="project" value="InterPro"/>
</dbReference>
<dbReference type="EMBL" id="HBIW01024801">
    <property type="protein sequence ID" value="CAE0705950.1"/>
    <property type="molecule type" value="Transcribed_RNA"/>
</dbReference>
<name>A0A7S4A766_9STRA</name>
<dbReference type="InterPro" id="IPR051274">
    <property type="entry name" value="3-5_Exoribonuclease"/>
</dbReference>
<feature type="region of interest" description="Disordered" evidence="4">
    <location>
        <begin position="250"/>
        <end position="280"/>
    </location>
</feature>
<dbReference type="Pfam" id="PF00929">
    <property type="entry name" value="RNase_T"/>
    <property type="match status" value="1"/>
</dbReference>
<feature type="chain" id="PRO_5035593954" description="Exonuclease domain-containing protein" evidence="5">
    <location>
        <begin position="23"/>
        <end position="280"/>
    </location>
</feature>
<keyword evidence="2" id="KW-0378">Hydrolase</keyword>
<evidence type="ECO:0000313" key="9">
    <source>
        <dbReference type="Proteomes" id="UP000789595"/>
    </source>
</evidence>
<reference evidence="8" key="2">
    <citation type="submission" date="2021-11" db="EMBL/GenBank/DDBJ databases">
        <authorList>
            <consortium name="Genoscope - CEA"/>
            <person name="William W."/>
        </authorList>
    </citation>
    <scope>NUCLEOTIDE SEQUENCE</scope>
</reference>
<dbReference type="PANTHER" id="PTHR23044:SF61">
    <property type="entry name" value="3'-5' EXORIBONUCLEASE 1-RELATED"/>
    <property type="match status" value="1"/>
</dbReference>